<dbReference type="GO" id="GO:0016787">
    <property type="term" value="F:hydrolase activity"/>
    <property type="evidence" value="ECO:0007669"/>
    <property type="project" value="UniProtKB-KW"/>
</dbReference>
<comment type="caution">
    <text evidence="2">The sequence shown here is derived from an EMBL/GenBank/DDBJ whole genome shotgun (WGS) entry which is preliminary data.</text>
</comment>
<dbReference type="PANTHER" id="PTHR47791">
    <property type="entry name" value="MEIOTICALLY UP-REGULATED GENE 191 PROTEIN"/>
    <property type="match status" value="1"/>
</dbReference>
<dbReference type="Gene3D" id="1.50.10.20">
    <property type="match status" value="1"/>
</dbReference>
<dbReference type="InterPro" id="IPR053169">
    <property type="entry name" value="MUG_Protein"/>
</dbReference>
<protein>
    <submittedName>
        <fullName evidence="2">Glycoside hydrolase family 76 protein</fullName>
    </submittedName>
</protein>
<keyword evidence="2" id="KW-0378">Hydrolase</keyword>
<evidence type="ECO:0000313" key="3">
    <source>
        <dbReference type="Proteomes" id="UP001183202"/>
    </source>
</evidence>
<accession>A0ABU2N3K6</accession>
<evidence type="ECO:0000256" key="1">
    <source>
        <dbReference type="SAM" id="MobiDB-lite"/>
    </source>
</evidence>
<dbReference type="RefSeq" id="WP_311554089.1">
    <property type="nucleotide sequence ID" value="NZ_JAVREJ010000001.1"/>
</dbReference>
<evidence type="ECO:0000313" key="2">
    <source>
        <dbReference type="EMBL" id="MDT0348192.1"/>
    </source>
</evidence>
<dbReference type="EMBL" id="JAVREJ010000001">
    <property type="protein sequence ID" value="MDT0348192.1"/>
    <property type="molecule type" value="Genomic_DNA"/>
</dbReference>
<dbReference type="SUPFAM" id="SSF48208">
    <property type="entry name" value="Six-hairpin glycosidases"/>
    <property type="match status" value="1"/>
</dbReference>
<organism evidence="2 3">
    <name type="scientific">Pseudonocardia charpentierae</name>
    <dbReference type="NCBI Taxonomy" id="3075545"/>
    <lineage>
        <taxon>Bacteria</taxon>
        <taxon>Bacillati</taxon>
        <taxon>Actinomycetota</taxon>
        <taxon>Actinomycetes</taxon>
        <taxon>Pseudonocardiales</taxon>
        <taxon>Pseudonocardiaceae</taxon>
        <taxon>Pseudonocardia</taxon>
    </lineage>
</organism>
<dbReference type="PANTHER" id="PTHR47791:SF3">
    <property type="entry name" value="MEIOTICALLY UP-REGULATED GENE 191 PROTEIN"/>
    <property type="match status" value="1"/>
</dbReference>
<dbReference type="InterPro" id="IPR008928">
    <property type="entry name" value="6-hairpin_glycosidase_sf"/>
</dbReference>
<dbReference type="InterPro" id="IPR005198">
    <property type="entry name" value="Glyco_hydro_76"/>
</dbReference>
<feature type="region of interest" description="Disordered" evidence="1">
    <location>
        <begin position="1"/>
        <end position="22"/>
    </location>
</feature>
<name>A0ABU2N3K6_9PSEU</name>
<proteinExistence type="predicted"/>
<reference evidence="3" key="1">
    <citation type="submission" date="2023-07" db="EMBL/GenBank/DDBJ databases">
        <title>30 novel species of actinomycetes from the DSMZ collection.</title>
        <authorList>
            <person name="Nouioui I."/>
        </authorList>
    </citation>
    <scope>NUCLEOTIDE SEQUENCE [LARGE SCALE GENOMIC DNA]</scope>
    <source>
        <strain evidence="3">DSM 45834</strain>
    </source>
</reference>
<keyword evidence="3" id="KW-1185">Reference proteome</keyword>
<sequence length="388" mass="41084">MVEGPVGATGGGAGDSVPDPLGSDTYLSGRVAPDVDWAARAAAAERAVVRRHLRRLAGVVPGTRIGRIRWPRLPPVKPWPWHYWWQAHLLDCLVDAQLRSPRPERADTIAAVARTVRLRNLGSWTNDYYDDVAWFGLAVQRAGTLARRSARPALGAITLQLRTGWSTDGGGGIWWRRGDDFKNAPANGPAAILLARGGHVALAGSITDWVHDTLLDPATGLVRDGVRVRPDGAVRAVEGTTYTYCQGVHLGACVALAEVDGSPGAERWAARAAALLDAVDANMVGPDGVVPGYGDGGDGGLFNGILARYLADAALRRPELARTASRVVLASAAAAWEGRLEVGGGPVFAQDWRRPARAPRPGRAEADLSVQLSAWMLLEAAAAVQRAG</sequence>
<dbReference type="Proteomes" id="UP001183202">
    <property type="component" value="Unassembled WGS sequence"/>
</dbReference>
<dbReference type="Pfam" id="PF03663">
    <property type="entry name" value="Glyco_hydro_76"/>
    <property type="match status" value="1"/>
</dbReference>
<gene>
    <name evidence="2" type="ORF">RM445_01465</name>
</gene>